<protein>
    <submittedName>
        <fullName evidence="2">Uncharacterized protein</fullName>
    </submittedName>
</protein>
<dbReference type="AlphaFoldDB" id="A0A915DSL4"/>
<name>A0A915DSL4_9BILA</name>
<organism evidence="1 2">
    <name type="scientific">Ditylenchus dipsaci</name>
    <dbReference type="NCBI Taxonomy" id="166011"/>
    <lineage>
        <taxon>Eukaryota</taxon>
        <taxon>Metazoa</taxon>
        <taxon>Ecdysozoa</taxon>
        <taxon>Nematoda</taxon>
        <taxon>Chromadorea</taxon>
        <taxon>Rhabditida</taxon>
        <taxon>Tylenchina</taxon>
        <taxon>Tylenchomorpha</taxon>
        <taxon>Sphaerularioidea</taxon>
        <taxon>Anguinidae</taxon>
        <taxon>Anguininae</taxon>
        <taxon>Ditylenchus</taxon>
    </lineage>
</organism>
<proteinExistence type="predicted"/>
<evidence type="ECO:0000313" key="2">
    <source>
        <dbReference type="WBParaSite" id="jg22493"/>
    </source>
</evidence>
<reference evidence="2" key="1">
    <citation type="submission" date="2022-11" db="UniProtKB">
        <authorList>
            <consortium name="WormBaseParasite"/>
        </authorList>
    </citation>
    <scope>IDENTIFICATION</scope>
</reference>
<accession>A0A915DSL4</accession>
<keyword evidence="1" id="KW-1185">Reference proteome</keyword>
<evidence type="ECO:0000313" key="1">
    <source>
        <dbReference type="Proteomes" id="UP000887574"/>
    </source>
</evidence>
<sequence>MRRSSMKFAMRTWWNFKEDILLNISLHAVKAISDIVNAKRVICGEVVYQVENRNRDYEIRLYDLLSDLKRMPSTIILGPVWKA</sequence>
<dbReference type="WBParaSite" id="jg22493">
    <property type="protein sequence ID" value="jg22493"/>
    <property type="gene ID" value="jg22493"/>
</dbReference>
<dbReference type="Proteomes" id="UP000887574">
    <property type="component" value="Unplaced"/>
</dbReference>